<dbReference type="EMBL" id="AWVH01000025">
    <property type="protein sequence ID" value="ERJ93458.1"/>
    <property type="molecule type" value="Genomic_DNA"/>
</dbReference>
<proteinExistence type="predicted"/>
<name>A0ABN0NZG5_TRELE</name>
<keyword evidence="2" id="KW-1185">Reference proteome</keyword>
<sequence>MKINDKHFPLVPFAVLFCCVYLLFAGVPIKKDLHITPQWTIDIEKNPVQYPASAIKLLPFKLNGKMGYYTPDGTLAAVYPFEQKAAVSENFWTVYANDAQHTPFYTPDGKQCGTLDDAGFPFFEKSAAFVFHPGGNSFSRHDKSGKKLWAYEDYAPITAFSASAAGCAAGFADGKLLCVDNEGNISGSFYPGGSETQVIFGCALSENGKYCACISGLNTQRLIVAAIENEKIKIIYHEYLSEAVREQTLVRFSRDGKYVFFNTKKGLHSIHIAQKKAAYIPFDGKITALSDFGSNDIFFVLSKKSGMYTVSVLYGNAYKKGSFSFKGGSAFLHAENGSIYIGCDNRISKMNVAFR</sequence>
<dbReference type="Proteomes" id="UP000016649">
    <property type="component" value="Unassembled WGS sequence"/>
</dbReference>
<organism evidence="1 2">
    <name type="scientific">Treponema lecithinolyticum ATCC 700332</name>
    <dbReference type="NCBI Taxonomy" id="1321815"/>
    <lineage>
        <taxon>Bacteria</taxon>
        <taxon>Pseudomonadati</taxon>
        <taxon>Spirochaetota</taxon>
        <taxon>Spirochaetia</taxon>
        <taxon>Spirochaetales</taxon>
        <taxon>Treponemataceae</taxon>
        <taxon>Treponema</taxon>
    </lineage>
</organism>
<evidence type="ECO:0000313" key="1">
    <source>
        <dbReference type="EMBL" id="ERJ93458.1"/>
    </source>
</evidence>
<reference evidence="1 2" key="1">
    <citation type="submission" date="2013-08" db="EMBL/GenBank/DDBJ databases">
        <authorList>
            <person name="Weinstock G."/>
            <person name="Sodergren E."/>
            <person name="Wylie T."/>
            <person name="Fulton L."/>
            <person name="Fulton R."/>
            <person name="Fronick C."/>
            <person name="O'Laughlin M."/>
            <person name="Godfrey J."/>
            <person name="Miner T."/>
            <person name="Herter B."/>
            <person name="Appelbaum E."/>
            <person name="Cordes M."/>
            <person name="Lek S."/>
            <person name="Wollam A."/>
            <person name="Pepin K.H."/>
            <person name="Palsikar V.B."/>
            <person name="Mitreva M."/>
            <person name="Wilson R.K."/>
        </authorList>
    </citation>
    <scope>NUCLEOTIDE SEQUENCE [LARGE SCALE GENOMIC DNA]</scope>
    <source>
        <strain evidence="1 2">ATCC 700332</strain>
    </source>
</reference>
<accession>A0ABN0NZG5</accession>
<dbReference type="RefSeq" id="WP_021687142.1">
    <property type="nucleotide sequence ID" value="NZ_KI260564.1"/>
</dbReference>
<dbReference type="SUPFAM" id="SSF82171">
    <property type="entry name" value="DPP6 N-terminal domain-like"/>
    <property type="match status" value="1"/>
</dbReference>
<comment type="caution">
    <text evidence="1">The sequence shown here is derived from an EMBL/GenBank/DDBJ whole genome shotgun (WGS) entry which is preliminary data.</text>
</comment>
<gene>
    <name evidence="1" type="ORF">HMPREF9193_00927</name>
</gene>
<evidence type="ECO:0000313" key="2">
    <source>
        <dbReference type="Proteomes" id="UP000016649"/>
    </source>
</evidence>
<protein>
    <submittedName>
        <fullName evidence="1">Uncharacterized protein</fullName>
    </submittedName>
</protein>